<reference evidence="3 4" key="1">
    <citation type="journal article" date="2022" name="Nat. Ecol. Evol.">
        <title>A masculinizing supergene underlies an exaggerated male reproductive morph in a spider.</title>
        <authorList>
            <person name="Hendrickx F."/>
            <person name="De Corte Z."/>
            <person name="Sonet G."/>
            <person name="Van Belleghem S.M."/>
            <person name="Kostlbacher S."/>
            <person name="Vangestel C."/>
        </authorList>
    </citation>
    <scope>NUCLEOTIDE SEQUENCE [LARGE SCALE GENOMIC DNA]</scope>
    <source>
        <strain evidence="3">W744_W776</strain>
    </source>
</reference>
<evidence type="ECO:0000313" key="4">
    <source>
        <dbReference type="Proteomes" id="UP000827092"/>
    </source>
</evidence>
<dbReference type="AlphaFoldDB" id="A0AAV6V6C0"/>
<evidence type="ECO:0000313" key="3">
    <source>
        <dbReference type="EMBL" id="KAG8191687.1"/>
    </source>
</evidence>
<sequence>MMSQSQAVFNESTTATVYLTTPVTSAPFGRHNKSTFPGGKLMPPRPTVSLDARPIVIPILSCVLCFPVLAFAVICALRYRAIRLRQRDQLKRVKSGCRSVTLEIPGRDKSSFYSRDSSSDPSLKGIGEISQAIPESPPLLSAPSTSGTSSRRSSKSNQHVKFMTTTAVFHGRTITGLNSRFKSTGKSQKIFWDEHSSHVECAEELEKELCLALNS</sequence>
<comment type="caution">
    <text evidence="3">The sequence shown here is derived from an EMBL/GenBank/DDBJ whole genome shotgun (WGS) entry which is preliminary data.</text>
</comment>
<keyword evidence="2" id="KW-1133">Transmembrane helix</keyword>
<gene>
    <name evidence="3" type="ORF">JTE90_016474</name>
</gene>
<accession>A0AAV6V6C0</accession>
<evidence type="ECO:0000256" key="2">
    <source>
        <dbReference type="SAM" id="Phobius"/>
    </source>
</evidence>
<proteinExistence type="predicted"/>
<protein>
    <submittedName>
        <fullName evidence="3">Uncharacterized protein</fullName>
    </submittedName>
</protein>
<keyword evidence="4" id="KW-1185">Reference proteome</keyword>
<dbReference type="Proteomes" id="UP000827092">
    <property type="component" value="Unassembled WGS sequence"/>
</dbReference>
<feature type="transmembrane region" description="Helical" evidence="2">
    <location>
        <begin position="55"/>
        <end position="77"/>
    </location>
</feature>
<dbReference type="EMBL" id="JAFNEN010000154">
    <property type="protein sequence ID" value="KAG8191687.1"/>
    <property type="molecule type" value="Genomic_DNA"/>
</dbReference>
<evidence type="ECO:0000256" key="1">
    <source>
        <dbReference type="SAM" id="MobiDB-lite"/>
    </source>
</evidence>
<keyword evidence="2" id="KW-0812">Transmembrane</keyword>
<feature type="region of interest" description="Disordered" evidence="1">
    <location>
        <begin position="133"/>
        <end position="158"/>
    </location>
</feature>
<feature type="compositionally biased region" description="Low complexity" evidence="1">
    <location>
        <begin position="138"/>
        <end position="151"/>
    </location>
</feature>
<organism evidence="3 4">
    <name type="scientific">Oedothorax gibbosus</name>
    <dbReference type="NCBI Taxonomy" id="931172"/>
    <lineage>
        <taxon>Eukaryota</taxon>
        <taxon>Metazoa</taxon>
        <taxon>Ecdysozoa</taxon>
        <taxon>Arthropoda</taxon>
        <taxon>Chelicerata</taxon>
        <taxon>Arachnida</taxon>
        <taxon>Araneae</taxon>
        <taxon>Araneomorphae</taxon>
        <taxon>Entelegynae</taxon>
        <taxon>Araneoidea</taxon>
        <taxon>Linyphiidae</taxon>
        <taxon>Erigoninae</taxon>
        <taxon>Oedothorax</taxon>
    </lineage>
</organism>
<name>A0AAV6V6C0_9ARAC</name>
<keyword evidence="2" id="KW-0472">Membrane</keyword>